<feature type="domain" description="Peptidase S8/S53" evidence="8">
    <location>
        <begin position="507"/>
        <end position="572"/>
    </location>
</feature>
<gene>
    <name evidence="11" type="ORF">SYV04_28190</name>
</gene>
<feature type="domain" description="Inhibitor I9" evidence="10">
    <location>
        <begin position="94"/>
        <end position="126"/>
    </location>
</feature>
<dbReference type="Gene3D" id="3.40.50.200">
    <property type="entry name" value="Peptidase S8/S53 domain"/>
    <property type="match status" value="1"/>
</dbReference>
<dbReference type="PROSITE" id="PS00138">
    <property type="entry name" value="SUBTILASE_SER"/>
    <property type="match status" value="1"/>
</dbReference>
<dbReference type="Gene3D" id="3.30.70.80">
    <property type="entry name" value="Peptidase S8 propeptide/proteinase inhibitor I9"/>
    <property type="match status" value="1"/>
</dbReference>
<dbReference type="InterPro" id="IPR036852">
    <property type="entry name" value="Peptidase_S8/S53_dom_sf"/>
</dbReference>
<dbReference type="SUPFAM" id="SSF52743">
    <property type="entry name" value="Subtilisin-like"/>
    <property type="match status" value="1"/>
</dbReference>
<dbReference type="InterPro" id="IPR010259">
    <property type="entry name" value="S8pro/Inhibitor_I9"/>
</dbReference>
<evidence type="ECO:0000256" key="1">
    <source>
        <dbReference type="ARBA" id="ARBA00011073"/>
    </source>
</evidence>
<dbReference type="EMBL" id="JAXIVS010000010">
    <property type="protein sequence ID" value="MDY7230310.1"/>
    <property type="molecule type" value="Genomic_DNA"/>
</dbReference>
<evidence type="ECO:0000256" key="6">
    <source>
        <dbReference type="ARBA" id="ARBA00022825"/>
    </source>
</evidence>
<dbReference type="PANTHER" id="PTHR43806">
    <property type="entry name" value="PEPTIDASE S8"/>
    <property type="match status" value="1"/>
</dbReference>
<evidence type="ECO:0000259" key="10">
    <source>
        <dbReference type="Pfam" id="PF05922"/>
    </source>
</evidence>
<dbReference type="InterPro" id="IPR037045">
    <property type="entry name" value="S8pro/Inhibitor_I9_sf"/>
</dbReference>
<evidence type="ECO:0000256" key="7">
    <source>
        <dbReference type="PROSITE-ProRule" id="PRU01240"/>
    </source>
</evidence>
<dbReference type="InterPro" id="IPR003137">
    <property type="entry name" value="PA_domain"/>
</dbReference>
<evidence type="ECO:0000259" key="9">
    <source>
        <dbReference type="Pfam" id="PF02225"/>
    </source>
</evidence>
<dbReference type="RefSeq" id="WP_321549030.1">
    <property type="nucleotide sequence ID" value="NZ_JAXIVS010000010.1"/>
</dbReference>
<evidence type="ECO:0000256" key="2">
    <source>
        <dbReference type="ARBA" id="ARBA00022512"/>
    </source>
</evidence>
<dbReference type="Pfam" id="PF05922">
    <property type="entry name" value="Inhibitor_I9"/>
    <property type="match status" value="1"/>
</dbReference>
<feature type="active site" description="Charge relay system" evidence="7">
    <location>
        <position position="180"/>
    </location>
</feature>
<feature type="domain" description="Peptidase S8/S53" evidence="8">
    <location>
        <begin position="171"/>
        <end position="371"/>
    </location>
</feature>
<evidence type="ECO:0000259" key="8">
    <source>
        <dbReference type="Pfam" id="PF00082"/>
    </source>
</evidence>
<dbReference type="InterPro" id="IPR034202">
    <property type="entry name" value="Subtilisin_Carlsberg-like"/>
</dbReference>
<comment type="caution">
    <text evidence="11">The sequence shown here is derived from an EMBL/GenBank/DDBJ whole genome shotgun (WGS) entry which is preliminary data.</text>
</comment>
<evidence type="ECO:0000256" key="5">
    <source>
        <dbReference type="ARBA" id="ARBA00022801"/>
    </source>
</evidence>
<keyword evidence="4" id="KW-0479">Metal-binding</keyword>
<keyword evidence="2" id="KW-0134">Cell wall</keyword>
<dbReference type="Pfam" id="PF02225">
    <property type="entry name" value="PA"/>
    <property type="match status" value="1"/>
</dbReference>
<keyword evidence="12" id="KW-1185">Reference proteome</keyword>
<feature type="domain" description="PA" evidence="9">
    <location>
        <begin position="419"/>
        <end position="500"/>
    </location>
</feature>
<comment type="similarity">
    <text evidence="1 7">Belongs to the peptidase S8 family.</text>
</comment>
<proteinExistence type="inferred from homology"/>
<keyword evidence="6 7" id="KW-0720">Serine protease</keyword>
<dbReference type="SUPFAM" id="SSF54897">
    <property type="entry name" value="Protease propeptides/inhibitors"/>
    <property type="match status" value="1"/>
</dbReference>
<dbReference type="PANTHER" id="PTHR43806:SF11">
    <property type="entry name" value="CEREVISIN-RELATED"/>
    <property type="match status" value="1"/>
</dbReference>
<protein>
    <submittedName>
        <fullName evidence="11">S8 family serine peptidase</fullName>
    </submittedName>
</protein>
<feature type="active site" description="Charge relay system" evidence="7">
    <location>
        <position position="524"/>
    </location>
</feature>
<reference evidence="11 12" key="1">
    <citation type="submission" date="2023-12" db="EMBL/GenBank/DDBJ databases">
        <title>the genome sequence of Hyalangium sp. s54d21.</title>
        <authorList>
            <person name="Zhang X."/>
        </authorList>
    </citation>
    <scope>NUCLEOTIDE SEQUENCE [LARGE SCALE GENOMIC DNA]</scope>
    <source>
        <strain evidence="12">s54d21</strain>
    </source>
</reference>
<dbReference type="InterPro" id="IPR000209">
    <property type="entry name" value="Peptidase_S8/S53_dom"/>
</dbReference>
<sequence length="590" mass="61068">MKRWVWLGLVVGLVACDEVEQQDCTDTSVSDSALPKVGFSSRASSLEAEEPASLDGRQPVLIRYRRTLSAASATQAAVDAVQRTGGKVTTRWNRLSAVAARVTPEERAKLARDPNVLSIEPDRPVRAFTRQAAPILSGSASEYTEGLKMVQAPAVWDADGDGNLDASAPIGTNIKVCVIDSGWDNRHPELQAAYGGGRDFVEDDDEPLDYDSGTQQWGGGHGTHTAATIAAQLGSLGTVNPHEDSNGVVGVAPGVELLVARVLNVRGNGNTADIISALEWCREKGAKIASLSLGAPDASATEEAAFEEALANGLLAIAATGNSGEDPNVTGVAYPAGYPSVVAVGAVDVQKKHGSFSQRGPEVSLVAPGVDVLSAVIVGAEAYSLVETDGREFESNSLAFAPAGSYKGKLLTCGIGDSRSACGQEATCKGFVAYVDRGGVDAEGNGLTFAKKVDFMRRAGARAVIIGNNDPDDGVGSFTLGTAGEWVPTASVSFADGSALKAMAGKSTEVKLSGVDYVRLTGTSMATPHVAGVAALVWSARPSLTPPQVRKLLEDSAEDLGTPGRDELHGFGLVRAKNALEALGSLPTTP</sequence>
<dbReference type="InterPro" id="IPR023828">
    <property type="entry name" value="Peptidase_S8_Ser-AS"/>
</dbReference>
<evidence type="ECO:0000313" key="11">
    <source>
        <dbReference type="EMBL" id="MDY7230310.1"/>
    </source>
</evidence>
<name>A0ABU5HAH4_9BACT</name>
<dbReference type="Gene3D" id="3.50.30.30">
    <property type="match status" value="1"/>
</dbReference>
<dbReference type="Proteomes" id="UP001291309">
    <property type="component" value="Unassembled WGS sequence"/>
</dbReference>
<keyword evidence="5 7" id="KW-0378">Hydrolase</keyword>
<dbReference type="CDD" id="cd07477">
    <property type="entry name" value="Peptidases_S8_Subtilisin_subset"/>
    <property type="match status" value="1"/>
</dbReference>
<keyword evidence="2" id="KW-0964">Secreted</keyword>
<evidence type="ECO:0000313" key="12">
    <source>
        <dbReference type="Proteomes" id="UP001291309"/>
    </source>
</evidence>
<dbReference type="CDD" id="cd00538">
    <property type="entry name" value="PA"/>
    <property type="match status" value="1"/>
</dbReference>
<dbReference type="InterPro" id="IPR050131">
    <property type="entry name" value="Peptidase_S8_subtilisin-like"/>
</dbReference>
<feature type="active site" description="Charge relay system" evidence="7">
    <location>
        <position position="221"/>
    </location>
</feature>
<keyword evidence="3 7" id="KW-0645">Protease</keyword>
<dbReference type="PROSITE" id="PS51892">
    <property type="entry name" value="SUBTILASE"/>
    <property type="match status" value="1"/>
</dbReference>
<dbReference type="InterPro" id="IPR015500">
    <property type="entry name" value="Peptidase_S8_subtilisin-rel"/>
</dbReference>
<accession>A0ABU5HAH4</accession>
<dbReference type="PROSITE" id="PS51257">
    <property type="entry name" value="PROKAR_LIPOPROTEIN"/>
    <property type="match status" value="1"/>
</dbReference>
<organism evidence="11 12">
    <name type="scientific">Hyalangium rubrum</name>
    <dbReference type="NCBI Taxonomy" id="3103134"/>
    <lineage>
        <taxon>Bacteria</taxon>
        <taxon>Pseudomonadati</taxon>
        <taxon>Myxococcota</taxon>
        <taxon>Myxococcia</taxon>
        <taxon>Myxococcales</taxon>
        <taxon>Cystobacterineae</taxon>
        <taxon>Archangiaceae</taxon>
        <taxon>Hyalangium</taxon>
    </lineage>
</organism>
<evidence type="ECO:0000256" key="4">
    <source>
        <dbReference type="ARBA" id="ARBA00022723"/>
    </source>
</evidence>
<dbReference type="PRINTS" id="PR00723">
    <property type="entry name" value="SUBTILISIN"/>
</dbReference>
<evidence type="ECO:0000256" key="3">
    <source>
        <dbReference type="ARBA" id="ARBA00022670"/>
    </source>
</evidence>
<dbReference type="Pfam" id="PF00082">
    <property type="entry name" value="Peptidase_S8"/>
    <property type="match status" value="2"/>
</dbReference>